<gene>
    <name evidence="3" type="ORF">Agabi119p4_38</name>
</gene>
<feature type="region of interest" description="Disordered" evidence="1">
    <location>
        <begin position="94"/>
        <end position="183"/>
    </location>
</feature>
<sequence>MRRRGQRCQAADLASAPRRPQHVARRRRRRRRGPLTTTLMSAPSNSPRPMRATPVIAGSLAGFVLLAVCIATLWLLRKRKRRLQKERAIRMSEFLQDSDRSSRRSLPPTTPTPSDPDKHRASSPRLDSPTRHHHHPHRHTPTPSSSPISSPSPHHRSIQLTHRAESEDNSHNNNRLRQEGTSNSDVIFAHQDANVERSLDGDSAGVLIPSIVISSNVNHSRESLTRTGDWTDTRIILPHDTRPSSRRTESLSIPQSSTLLYPTFDSSSSTSSTSFSSPLLSSQSSSPTIPSSSSPILPSALPSSPVEKNRLQSQNHERTVADPVPSGLETEGMVIGPSLRRNDERGEEDAPPAYEKCVDE</sequence>
<proteinExistence type="predicted"/>
<protein>
    <submittedName>
        <fullName evidence="3">Uncharacterized protein</fullName>
    </submittedName>
</protein>
<feature type="region of interest" description="Disordered" evidence="1">
    <location>
        <begin position="235"/>
        <end position="254"/>
    </location>
</feature>
<keyword evidence="2" id="KW-0812">Transmembrane</keyword>
<name>A0A8H7FA81_AGABI</name>
<feature type="compositionally biased region" description="Low complexity" evidence="1">
    <location>
        <begin position="141"/>
        <end position="152"/>
    </location>
</feature>
<feature type="region of interest" description="Disordered" evidence="1">
    <location>
        <begin position="1"/>
        <end position="50"/>
    </location>
</feature>
<reference evidence="3 4" key="1">
    <citation type="journal article" name="Sci. Rep.">
        <title>Telomere-to-telomere assembled and centromere annotated genomes of the two main subspecies of the button mushroom Agaricus bisporus reveal especially polymorphic chromosome ends.</title>
        <authorList>
            <person name="Sonnenberg A.S.M."/>
            <person name="Sedaghat-Telgerd N."/>
            <person name="Lavrijssen B."/>
            <person name="Ohm R.A."/>
            <person name="Hendrickx P.M."/>
            <person name="Scholtmeijer K."/>
            <person name="Baars J.J.P."/>
            <person name="van Peer A."/>
        </authorList>
    </citation>
    <scope>NUCLEOTIDE SEQUENCE [LARGE SCALE GENOMIC DNA]</scope>
    <source>
        <strain evidence="3 4">H119_p4</strain>
    </source>
</reference>
<dbReference type="EMBL" id="JABXXO010000001">
    <property type="protein sequence ID" value="KAF7783873.1"/>
    <property type="molecule type" value="Genomic_DNA"/>
</dbReference>
<feature type="region of interest" description="Disordered" evidence="1">
    <location>
        <begin position="259"/>
        <end position="360"/>
    </location>
</feature>
<dbReference type="AlphaFoldDB" id="A0A8H7FA81"/>
<feature type="compositionally biased region" description="Basic and acidic residues" evidence="1">
    <location>
        <begin position="307"/>
        <end position="320"/>
    </location>
</feature>
<comment type="caution">
    <text evidence="3">The sequence shown here is derived from an EMBL/GenBank/DDBJ whole genome shotgun (WGS) entry which is preliminary data.</text>
</comment>
<keyword evidence="2" id="KW-0472">Membrane</keyword>
<evidence type="ECO:0000256" key="1">
    <source>
        <dbReference type="SAM" id="MobiDB-lite"/>
    </source>
</evidence>
<evidence type="ECO:0000256" key="2">
    <source>
        <dbReference type="SAM" id="Phobius"/>
    </source>
</evidence>
<feature type="compositionally biased region" description="Low complexity" evidence="1">
    <location>
        <begin position="262"/>
        <end position="305"/>
    </location>
</feature>
<feature type="compositionally biased region" description="Basic residues" evidence="1">
    <location>
        <begin position="19"/>
        <end position="33"/>
    </location>
</feature>
<feature type="transmembrane region" description="Helical" evidence="2">
    <location>
        <begin position="55"/>
        <end position="76"/>
    </location>
</feature>
<evidence type="ECO:0000313" key="3">
    <source>
        <dbReference type="EMBL" id="KAF7783873.1"/>
    </source>
</evidence>
<keyword evidence="2" id="KW-1133">Transmembrane helix</keyword>
<organism evidence="3 4">
    <name type="scientific">Agaricus bisporus var. burnettii</name>
    <dbReference type="NCBI Taxonomy" id="192524"/>
    <lineage>
        <taxon>Eukaryota</taxon>
        <taxon>Fungi</taxon>
        <taxon>Dikarya</taxon>
        <taxon>Basidiomycota</taxon>
        <taxon>Agaricomycotina</taxon>
        <taxon>Agaricomycetes</taxon>
        <taxon>Agaricomycetidae</taxon>
        <taxon>Agaricales</taxon>
        <taxon>Agaricineae</taxon>
        <taxon>Agaricaceae</taxon>
        <taxon>Agaricus</taxon>
    </lineage>
</organism>
<dbReference type="Proteomes" id="UP000629468">
    <property type="component" value="Unassembled WGS sequence"/>
</dbReference>
<feature type="compositionally biased region" description="Polar residues" evidence="1">
    <location>
        <begin position="171"/>
        <end position="183"/>
    </location>
</feature>
<evidence type="ECO:0000313" key="4">
    <source>
        <dbReference type="Proteomes" id="UP000629468"/>
    </source>
</evidence>
<feature type="compositionally biased region" description="Basic residues" evidence="1">
    <location>
        <begin position="131"/>
        <end position="140"/>
    </location>
</feature>
<accession>A0A8H7FA81</accession>
<feature type="compositionally biased region" description="Polar residues" evidence="1">
    <location>
        <begin position="35"/>
        <end position="47"/>
    </location>
</feature>
<feature type="compositionally biased region" description="Basic and acidic residues" evidence="1">
    <location>
        <begin position="235"/>
        <end position="249"/>
    </location>
</feature>